<dbReference type="InterPro" id="IPR036390">
    <property type="entry name" value="WH_DNA-bd_sf"/>
</dbReference>
<feature type="region of interest" description="Disordered" evidence="1">
    <location>
        <begin position="81"/>
        <end position="141"/>
    </location>
</feature>
<dbReference type="InterPro" id="IPR036388">
    <property type="entry name" value="WH-like_DNA-bd_sf"/>
</dbReference>
<feature type="compositionally biased region" description="Basic and acidic residues" evidence="1">
    <location>
        <begin position="104"/>
        <end position="117"/>
    </location>
</feature>
<dbReference type="SUPFAM" id="SSF46785">
    <property type="entry name" value="Winged helix' DNA-binding domain"/>
    <property type="match status" value="1"/>
</dbReference>
<gene>
    <name evidence="2" type="ORF">UFOPK3772_03059</name>
</gene>
<name>A0A6J7LIE4_9ZZZZ</name>
<organism evidence="2">
    <name type="scientific">freshwater metagenome</name>
    <dbReference type="NCBI Taxonomy" id="449393"/>
    <lineage>
        <taxon>unclassified sequences</taxon>
        <taxon>metagenomes</taxon>
        <taxon>ecological metagenomes</taxon>
    </lineage>
</organism>
<dbReference type="AlphaFoldDB" id="A0A6J7LIE4"/>
<feature type="region of interest" description="Disordered" evidence="1">
    <location>
        <begin position="1"/>
        <end position="21"/>
    </location>
</feature>
<reference evidence="2" key="1">
    <citation type="submission" date="2020-05" db="EMBL/GenBank/DDBJ databases">
        <authorList>
            <person name="Chiriac C."/>
            <person name="Salcher M."/>
            <person name="Ghai R."/>
            <person name="Kavagutti S V."/>
        </authorList>
    </citation>
    <scope>NUCLEOTIDE SEQUENCE</scope>
</reference>
<evidence type="ECO:0000313" key="2">
    <source>
        <dbReference type="EMBL" id="CAB4968031.1"/>
    </source>
</evidence>
<proteinExistence type="predicted"/>
<dbReference type="Pfam" id="PF13730">
    <property type="entry name" value="HTH_36"/>
    <property type="match status" value="1"/>
</dbReference>
<evidence type="ECO:0000256" key="1">
    <source>
        <dbReference type="SAM" id="MobiDB-lite"/>
    </source>
</evidence>
<dbReference type="EMBL" id="CAFBNE010000152">
    <property type="protein sequence ID" value="CAB4968031.1"/>
    <property type="molecule type" value="Genomic_DNA"/>
</dbReference>
<sequence>MSKASSDWIRTQMPRSADGTKRDPIAMLVLYALSDRHSDKPDGHLFPGQRLISQDSGLSRSTVSAKLAQLEAQGYLIREKRYNRQGGPRRGQRTTDEYFLNLKRPADDLVSREEQPKHLRRKTPVGNESTNPDRESPEIPSALPDFMQAHRSDRHLAGSSKWSDDDLMDEVEARMTWAFDRVRLNRPGFAAYLAGMRKRLGTSKELERAAVTALFESAEDRQRMAADLRTAQKVVQMAVAEALIAAREGEDHPDVRRLKGLAREKYECTVATDGTAYPSTPEGRADRDARDRGLERLRLGLS</sequence>
<accession>A0A6J7LIE4</accession>
<feature type="region of interest" description="Disordered" evidence="1">
    <location>
        <begin position="272"/>
        <end position="291"/>
    </location>
</feature>
<dbReference type="Gene3D" id="1.10.10.10">
    <property type="entry name" value="Winged helix-like DNA-binding domain superfamily/Winged helix DNA-binding domain"/>
    <property type="match status" value="1"/>
</dbReference>
<protein>
    <submittedName>
        <fullName evidence="2">Unannotated protein</fullName>
    </submittedName>
</protein>